<feature type="transmembrane region" description="Helical" evidence="1">
    <location>
        <begin position="161"/>
        <end position="179"/>
    </location>
</feature>
<keyword evidence="1" id="KW-0812">Transmembrane</keyword>
<accession>A0A512NS46</accession>
<keyword evidence="1" id="KW-0472">Membrane</keyword>
<sequence length="412" mass="45079">MIELFLLLIGARVVRRKWWILFLLGAAWMALGAFFFADAFTDTRIPATYFAFPLLLDAAISLVAAVSAAGAERKLRIAKAVLFTAIALVLIEAPWHVDMIVGMLAGTFLLADASWRAASALIVRYAGWRLSLWGAAFEFLLAITSYLPFPTNWAGEAGADVGLLLMVSAVGLCGLALRLRRLPNGLPISVMLTRGWPSELEAGLPPGREPGTVTVHVWTPTGALAPVGIRRYVAAFDENGRVSTGHAALDAPPDIYISHYPATEISRTQKYTGVLRATPDNDVAGLFQPSYAEESADWCESTRRVRLAGLDIQGIGAFWKAYRRDTTYNLTNRNCSSGVAKALDAGLEGMFEAEARSPYFLMRLLFLPELWVAGVMRRRAAAMAWTPGIVLDYARALRHIITLPARLRAGRR</sequence>
<dbReference type="EMBL" id="BKAJ01000251">
    <property type="protein sequence ID" value="GEP61742.1"/>
    <property type="molecule type" value="Genomic_DNA"/>
</dbReference>
<feature type="transmembrane region" description="Helical" evidence="1">
    <location>
        <begin position="77"/>
        <end position="93"/>
    </location>
</feature>
<name>A0A512NS46_9HYPH</name>
<evidence type="ECO:0008006" key="4">
    <source>
        <dbReference type="Google" id="ProtNLM"/>
    </source>
</evidence>
<gene>
    <name evidence="2" type="ORF">RSO01_89080</name>
</gene>
<comment type="caution">
    <text evidence="2">The sequence shown here is derived from an EMBL/GenBank/DDBJ whole genome shotgun (WGS) entry which is preliminary data.</text>
</comment>
<dbReference type="AlphaFoldDB" id="A0A512NS46"/>
<keyword evidence="3" id="KW-1185">Reference proteome</keyword>
<keyword evidence="1" id="KW-1133">Transmembrane helix</keyword>
<dbReference type="RefSeq" id="WP_147157032.1">
    <property type="nucleotide sequence ID" value="NZ_BKAJ01000251.1"/>
</dbReference>
<evidence type="ECO:0000256" key="1">
    <source>
        <dbReference type="SAM" id="Phobius"/>
    </source>
</evidence>
<dbReference type="OrthoDB" id="6773069at2"/>
<proteinExistence type="predicted"/>
<feature type="transmembrane region" description="Helical" evidence="1">
    <location>
        <begin position="130"/>
        <end position="149"/>
    </location>
</feature>
<feature type="transmembrane region" description="Helical" evidence="1">
    <location>
        <begin position="18"/>
        <end position="37"/>
    </location>
</feature>
<evidence type="ECO:0000313" key="2">
    <source>
        <dbReference type="EMBL" id="GEP61742.1"/>
    </source>
</evidence>
<feature type="transmembrane region" description="Helical" evidence="1">
    <location>
        <begin position="99"/>
        <end position="118"/>
    </location>
</feature>
<dbReference type="Proteomes" id="UP000321058">
    <property type="component" value="Unassembled WGS sequence"/>
</dbReference>
<reference evidence="2 3" key="1">
    <citation type="submission" date="2019-07" db="EMBL/GenBank/DDBJ databases">
        <title>Whole genome shotgun sequence of Reyranella soli NBRC 108950.</title>
        <authorList>
            <person name="Hosoyama A."/>
            <person name="Uohara A."/>
            <person name="Ohji S."/>
            <person name="Ichikawa N."/>
        </authorList>
    </citation>
    <scope>NUCLEOTIDE SEQUENCE [LARGE SCALE GENOMIC DNA]</scope>
    <source>
        <strain evidence="2 3">NBRC 108950</strain>
    </source>
</reference>
<evidence type="ECO:0000313" key="3">
    <source>
        <dbReference type="Proteomes" id="UP000321058"/>
    </source>
</evidence>
<feature type="transmembrane region" description="Helical" evidence="1">
    <location>
        <begin position="49"/>
        <end position="70"/>
    </location>
</feature>
<protein>
    <recommendedName>
        <fullName evidence="4">Protease</fullName>
    </recommendedName>
</protein>
<organism evidence="2 3">
    <name type="scientific">Reyranella soli</name>
    <dbReference type="NCBI Taxonomy" id="1230389"/>
    <lineage>
        <taxon>Bacteria</taxon>
        <taxon>Pseudomonadati</taxon>
        <taxon>Pseudomonadota</taxon>
        <taxon>Alphaproteobacteria</taxon>
        <taxon>Hyphomicrobiales</taxon>
        <taxon>Reyranellaceae</taxon>
        <taxon>Reyranella</taxon>
    </lineage>
</organism>